<dbReference type="GO" id="GO:0031048">
    <property type="term" value="P:regulatory ncRNA-mediated heterochromatin formation"/>
    <property type="evidence" value="ECO:0007669"/>
    <property type="project" value="TreeGrafter"/>
</dbReference>
<dbReference type="Ensembl" id="ENSPMRT00000001108.1">
    <property type="protein sequence ID" value="ENSPMRP00000001045.1"/>
    <property type="gene ID" value="ENSPMRG00000000768.1"/>
</dbReference>
<dbReference type="Pfam" id="PF08424">
    <property type="entry name" value="NRDE-2"/>
    <property type="match status" value="1"/>
</dbReference>
<protein>
    <submittedName>
        <fullName evidence="5">NRDE-2, necessary for RNA interference, domain containing</fullName>
    </submittedName>
</protein>
<dbReference type="GeneTree" id="ENSGT00390000005524"/>
<feature type="compositionally biased region" description="Basic and acidic residues" evidence="4">
    <location>
        <begin position="321"/>
        <end position="340"/>
    </location>
</feature>
<feature type="compositionally biased region" description="Basic residues" evidence="4">
    <location>
        <begin position="120"/>
        <end position="144"/>
    </location>
</feature>
<dbReference type="OMA" id="MRDKELH"/>
<sequence>MLGQRRYAAAILSRPTRFLPWERHPGSAADASVSRDGMALFPAFAGAAKPGEAPAGETEGSKRELNWLTNPSFCSEDALRLHQHALKATDLALDKSLLQRTTSSLETLGESEVSESVQKPAKKRKKKKKQRDHKKVKKRSRKHQGTSELESDADDVKDDKNNEKEAELNLGDKASNVSIHSIWLDDVQGVTAEVFRTDKKPDPANWQYKSLYRGNIARYRRRSNFCLGVDPRRQHIAWESSSAEKKPSHKQPERYFSKGGRKLLNADGIPVSTKSQGSLSSPTAWIPILEQDSADVLATCWANPLGIYDPGTTLWLQGKGPPEHDSRKLREAQESSENGDSRLLAKVEDYNRKVREDPGDIKAWMDFVSFQDEVMRGPSCYAISEGERETRKVSLKLILEKKLAILERAIESNPNNADLKLARLKLCTEFWEPSAVIKEWQKLVFLHPNNPALWQKYLLFCQSQFSTFAVSKVHSLYGKCLSTLSAVHDGSMVSHPALPHTEEAMLAIFLQQCHFLRQAGHSEKAISLFQALIDFTFLKPDSVRELPTRRQVEFFEPFWDSGEPRIGEKGAKGWKAWMHQQEKGGWVAINPPDEDEEDAEEEEEIKDRSLPKWQNWLHVERSREGRHWLPWRPDKTKKETVDDCEDPERQVLFDDLGPSLIQISSPDLQFQLLCSFLQFLGVPCECSLLPSFLYTAMDENNIFEDRQHGQGPLTSFDLSLPGVSRIGQMDSMLQGVRHIGHPKEGEEFIQNFFHMILPLLSGKEKSNLSNFWLQYEVSKVIQCLETGNKKKLKWQGKRSKKLAKNLLKTHENRNNVSLWRLYAYLEWLLGNVEDARKVFDMSLSTAGTAGIQNPQLCNLGLLYAELEAELLGSQEGTLESRAVHILTRLAEQGPYTPYSGQTSSVNILRARKTYEHLLQDYLSERATSKQEQICGSGHLVGLVGCYTLFQYLTLGIDSAVSIYRQVFEKLEGESSGGQNCTASLEAVALMHVHLLRYHMRTSAYPLAPLREALLEALKRYPSNQPLWRAYIQIQRKSHNASKARRFFDSIARAAKSLEPWLFAIKAEQMRKKLVESVQRVASGDVYATIPETGITNRIKALFEHAIETENGAHCPLLWRLYINFMVSLGDKGKSKGVFYRALQNCPWTKVLYMDAISYFPDELQEILDLMTEKELRVRVPIEELELLLED</sequence>
<dbReference type="GO" id="GO:0048255">
    <property type="term" value="P:mRNA stabilization"/>
    <property type="evidence" value="ECO:0007669"/>
    <property type="project" value="Ensembl"/>
</dbReference>
<dbReference type="GO" id="GO:0006974">
    <property type="term" value="P:DNA damage response"/>
    <property type="evidence" value="ECO:0007669"/>
    <property type="project" value="Ensembl"/>
</dbReference>
<keyword evidence="6" id="KW-1185">Reference proteome</keyword>
<dbReference type="Proteomes" id="UP000472272">
    <property type="component" value="Chromosome 1"/>
</dbReference>
<keyword evidence="3" id="KW-0539">Nucleus</keyword>
<dbReference type="Gene3D" id="1.25.40.10">
    <property type="entry name" value="Tetratricopeptide repeat domain"/>
    <property type="match status" value="2"/>
</dbReference>
<organism evidence="5 6">
    <name type="scientific">Podarcis muralis</name>
    <name type="common">Wall lizard</name>
    <name type="synonym">Lacerta muralis</name>
    <dbReference type="NCBI Taxonomy" id="64176"/>
    <lineage>
        <taxon>Eukaryota</taxon>
        <taxon>Metazoa</taxon>
        <taxon>Chordata</taxon>
        <taxon>Craniata</taxon>
        <taxon>Vertebrata</taxon>
        <taxon>Euteleostomi</taxon>
        <taxon>Lepidosauria</taxon>
        <taxon>Squamata</taxon>
        <taxon>Bifurcata</taxon>
        <taxon>Unidentata</taxon>
        <taxon>Episquamata</taxon>
        <taxon>Laterata</taxon>
        <taxon>Lacertibaenia</taxon>
        <taxon>Lacertidae</taxon>
        <taxon>Podarcis</taxon>
    </lineage>
</organism>
<feature type="region of interest" description="Disordered" evidence="4">
    <location>
        <begin position="316"/>
        <end position="340"/>
    </location>
</feature>
<dbReference type="GO" id="GO:0071013">
    <property type="term" value="C:catalytic step 2 spliceosome"/>
    <property type="evidence" value="ECO:0007669"/>
    <property type="project" value="TreeGrafter"/>
</dbReference>
<dbReference type="AlphaFoldDB" id="A0A670HP68"/>
<evidence type="ECO:0000313" key="5">
    <source>
        <dbReference type="Ensembl" id="ENSPMRP00000001045.1"/>
    </source>
</evidence>
<feature type="region of interest" description="Disordered" evidence="4">
    <location>
        <begin position="105"/>
        <end position="160"/>
    </location>
</feature>
<reference evidence="5" key="3">
    <citation type="submission" date="2025-09" db="UniProtKB">
        <authorList>
            <consortium name="Ensembl"/>
        </authorList>
    </citation>
    <scope>IDENTIFICATION</scope>
</reference>
<gene>
    <name evidence="5" type="primary">NRDE2</name>
</gene>
<evidence type="ECO:0000256" key="2">
    <source>
        <dbReference type="ARBA" id="ARBA00009265"/>
    </source>
</evidence>
<dbReference type="PANTHER" id="PTHR13471:SF0">
    <property type="entry name" value="NUCLEAR EXOSOME REGULATOR NRDE2"/>
    <property type="match status" value="1"/>
</dbReference>
<evidence type="ECO:0000256" key="3">
    <source>
        <dbReference type="ARBA" id="ARBA00023242"/>
    </source>
</evidence>
<proteinExistence type="inferred from homology"/>
<evidence type="ECO:0000313" key="6">
    <source>
        <dbReference type="Proteomes" id="UP000472272"/>
    </source>
</evidence>
<dbReference type="GO" id="GO:0008380">
    <property type="term" value="P:RNA splicing"/>
    <property type="evidence" value="ECO:0007669"/>
    <property type="project" value="Ensembl"/>
</dbReference>
<dbReference type="GO" id="GO:0046833">
    <property type="term" value="P:positive regulation of RNA export from nucleus"/>
    <property type="evidence" value="ECO:0007669"/>
    <property type="project" value="Ensembl"/>
</dbReference>
<accession>A0A670HP68</accession>
<evidence type="ECO:0000256" key="1">
    <source>
        <dbReference type="ARBA" id="ARBA00004123"/>
    </source>
</evidence>
<dbReference type="InterPro" id="IPR013633">
    <property type="entry name" value="NRDE-2"/>
</dbReference>
<dbReference type="CDD" id="cd22200">
    <property type="entry name" value="NRDE2_MID"/>
    <property type="match status" value="1"/>
</dbReference>
<comment type="subcellular location">
    <subcellularLocation>
        <location evidence="1">Nucleus</location>
    </subcellularLocation>
</comment>
<reference evidence="5 6" key="1">
    <citation type="journal article" date="2019" name="Proc. Natl. Acad. Sci. U.S.A.">
        <title>Regulatory changes in pterin and carotenoid genes underlie balanced color polymorphisms in the wall lizard.</title>
        <authorList>
            <person name="Andrade P."/>
            <person name="Pinho C."/>
            <person name="Perez I de Lanuza G."/>
            <person name="Afonso S."/>
            <person name="Brejcha J."/>
            <person name="Rubin C.J."/>
            <person name="Wallerman O."/>
            <person name="Pereira P."/>
            <person name="Sabatino S.J."/>
            <person name="Bellati A."/>
            <person name="Pellitteri-Rosa D."/>
            <person name="Bosakova Z."/>
            <person name="Bunikis I."/>
            <person name="Carretero M.A."/>
            <person name="Feiner N."/>
            <person name="Marsik P."/>
            <person name="Pauperio F."/>
            <person name="Salvi D."/>
            <person name="Soler L."/>
            <person name="While G.M."/>
            <person name="Uller T."/>
            <person name="Font E."/>
            <person name="Andersson L."/>
            <person name="Carneiro M."/>
        </authorList>
    </citation>
    <scope>NUCLEOTIDE SEQUENCE</scope>
</reference>
<name>A0A670HP68_PODMU</name>
<dbReference type="GO" id="GO:0005730">
    <property type="term" value="C:nucleolus"/>
    <property type="evidence" value="ECO:0007669"/>
    <property type="project" value="Ensembl"/>
</dbReference>
<dbReference type="GO" id="GO:0000278">
    <property type="term" value="P:mitotic cell cycle"/>
    <property type="evidence" value="ECO:0007669"/>
    <property type="project" value="Ensembl"/>
</dbReference>
<dbReference type="GO" id="GO:0016607">
    <property type="term" value="C:nuclear speck"/>
    <property type="evidence" value="ECO:0007669"/>
    <property type="project" value="Ensembl"/>
</dbReference>
<reference evidence="5" key="2">
    <citation type="submission" date="2025-08" db="UniProtKB">
        <authorList>
            <consortium name="Ensembl"/>
        </authorList>
    </citation>
    <scope>IDENTIFICATION</scope>
</reference>
<dbReference type="PANTHER" id="PTHR13471">
    <property type="entry name" value="TETRATRICOPEPTIDE-LIKE HELICAL"/>
    <property type="match status" value="1"/>
</dbReference>
<evidence type="ECO:0000256" key="4">
    <source>
        <dbReference type="SAM" id="MobiDB-lite"/>
    </source>
</evidence>
<dbReference type="InterPro" id="IPR011990">
    <property type="entry name" value="TPR-like_helical_dom_sf"/>
</dbReference>
<dbReference type="FunFam" id="1.25.40.10:FF:000185">
    <property type="entry name" value="NRDE-2, necessary for RNA interference, domain-containing"/>
    <property type="match status" value="1"/>
</dbReference>
<comment type="similarity">
    <text evidence="2">Belongs to the NRDE2 family.</text>
</comment>